<dbReference type="EMBL" id="CAJVSB020000231">
    <property type="protein sequence ID" value="CAH2042943.1"/>
    <property type="molecule type" value="Genomic_DNA"/>
</dbReference>
<accession>A0AAU9RI05</accession>
<dbReference type="PANTHER" id="PTHR36327:SF1">
    <property type="entry name" value="OS03G0731100 PROTEIN"/>
    <property type="match status" value="1"/>
</dbReference>
<sequence>MALRASAGKFASVAETEDGEERQKDDRDGKEKPPPLNSSFCFPKYLKKSEDNKAKNDKESYYKRNYKDYFDFVEGSLRAKKGELSESEQGILDWLQKNK</sequence>
<feature type="compositionally biased region" description="Basic and acidic residues" evidence="1">
    <location>
        <begin position="21"/>
        <end position="33"/>
    </location>
</feature>
<dbReference type="AlphaFoldDB" id="A0AAU9RI05"/>
<gene>
    <name evidence="2" type="ORF">TAV2_LOCUS4911</name>
</gene>
<keyword evidence="3" id="KW-1185">Reference proteome</keyword>
<name>A0AAU9RI05_THLAR</name>
<organism evidence="2 3">
    <name type="scientific">Thlaspi arvense</name>
    <name type="common">Field penny-cress</name>
    <dbReference type="NCBI Taxonomy" id="13288"/>
    <lineage>
        <taxon>Eukaryota</taxon>
        <taxon>Viridiplantae</taxon>
        <taxon>Streptophyta</taxon>
        <taxon>Embryophyta</taxon>
        <taxon>Tracheophyta</taxon>
        <taxon>Spermatophyta</taxon>
        <taxon>Magnoliopsida</taxon>
        <taxon>eudicotyledons</taxon>
        <taxon>Gunneridae</taxon>
        <taxon>Pentapetalae</taxon>
        <taxon>rosids</taxon>
        <taxon>malvids</taxon>
        <taxon>Brassicales</taxon>
        <taxon>Brassicaceae</taxon>
        <taxon>Thlaspideae</taxon>
        <taxon>Thlaspi</taxon>
    </lineage>
</organism>
<reference evidence="2 3" key="1">
    <citation type="submission" date="2022-03" db="EMBL/GenBank/DDBJ databases">
        <authorList>
            <person name="Nunn A."/>
            <person name="Chopra R."/>
            <person name="Nunn A."/>
            <person name="Contreras Garrido A."/>
        </authorList>
    </citation>
    <scope>NUCLEOTIDE SEQUENCE [LARGE SCALE GENOMIC DNA]</scope>
</reference>
<evidence type="ECO:0000313" key="3">
    <source>
        <dbReference type="Proteomes" id="UP000836841"/>
    </source>
</evidence>
<feature type="region of interest" description="Disordered" evidence="1">
    <location>
        <begin position="1"/>
        <end position="42"/>
    </location>
</feature>
<dbReference type="PANTHER" id="PTHR36327">
    <property type="entry name" value="UNNAMED PRODUCT"/>
    <property type="match status" value="1"/>
</dbReference>
<evidence type="ECO:0000256" key="1">
    <source>
        <dbReference type="SAM" id="MobiDB-lite"/>
    </source>
</evidence>
<comment type="caution">
    <text evidence="2">The sequence shown here is derived from an EMBL/GenBank/DDBJ whole genome shotgun (WGS) entry which is preliminary data.</text>
</comment>
<protein>
    <submittedName>
        <fullName evidence="2">Uncharacterized protein</fullName>
    </submittedName>
</protein>
<evidence type="ECO:0000313" key="2">
    <source>
        <dbReference type="EMBL" id="CAH2042943.1"/>
    </source>
</evidence>
<dbReference type="Proteomes" id="UP000836841">
    <property type="component" value="Unassembled WGS sequence"/>
</dbReference>
<proteinExistence type="predicted"/>